<dbReference type="PATRIC" id="fig|1354303.4.peg.2149"/>
<reference evidence="1 2" key="1">
    <citation type="journal article" date="2013" name="Genome Announc.">
        <title>Draft Genome Sequence of Psychrobacter aquaticus Strain CMS 56T, Isolated from a Cyanobacterial Mat Sample Collected from Water Bodies in the McMurdo Dry Valley Region of Antarctica.</title>
        <authorList>
            <person name="Reddy G.S."/>
            <person name="Ara S."/>
            <person name="Singh A."/>
            <person name="Kumar Pinnaka A."/>
            <person name="Shivaji S."/>
        </authorList>
    </citation>
    <scope>NUCLEOTIDE SEQUENCE [LARGE SCALE GENOMIC DNA]</scope>
    <source>
        <strain evidence="1 2">CMS 56</strain>
    </source>
</reference>
<dbReference type="Proteomes" id="UP000016761">
    <property type="component" value="Unassembled WGS sequence"/>
</dbReference>
<keyword evidence="2" id="KW-1185">Reference proteome</keyword>
<evidence type="ECO:0000313" key="2">
    <source>
        <dbReference type="Proteomes" id="UP000016761"/>
    </source>
</evidence>
<name>U4T1W7_9GAMM</name>
<gene>
    <name evidence="1" type="ORF">M917_2183</name>
</gene>
<evidence type="ECO:0000313" key="1">
    <source>
        <dbReference type="EMBL" id="ERL54837.1"/>
    </source>
</evidence>
<comment type="caution">
    <text evidence="1">The sequence shown here is derived from an EMBL/GenBank/DDBJ whole genome shotgun (WGS) entry which is preliminary data.</text>
</comment>
<proteinExistence type="predicted"/>
<dbReference type="AlphaFoldDB" id="U4T1W7"/>
<sequence>MVLLLSYDSESSIALLMTSNANGKYSSISNEVKCESAKH</sequence>
<accession>U4T1W7</accession>
<dbReference type="STRING" id="1354303.M917_2183"/>
<organism evidence="1 2">
    <name type="scientific">Psychrobacter aquaticus CMS 56</name>
    <dbReference type="NCBI Taxonomy" id="1354303"/>
    <lineage>
        <taxon>Bacteria</taxon>
        <taxon>Pseudomonadati</taxon>
        <taxon>Pseudomonadota</taxon>
        <taxon>Gammaproteobacteria</taxon>
        <taxon>Moraxellales</taxon>
        <taxon>Moraxellaceae</taxon>
        <taxon>Psychrobacter</taxon>
    </lineage>
</organism>
<protein>
    <submittedName>
        <fullName evidence="1">Uncharacterized protein</fullName>
    </submittedName>
</protein>
<dbReference type="EMBL" id="AUSW01000034">
    <property type="protein sequence ID" value="ERL54837.1"/>
    <property type="molecule type" value="Genomic_DNA"/>
</dbReference>